<evidence type="ECO:0000256" key="14">
    <source>
        <dbReference type="PIRSR" id="PIRSR002811-1"/>
    </source>
</evidence>
<dbReference type="Proteomes" id="UP000001202">
    <property type="component" value="Chromosome"/>
</dbReference>
<dbReference type="Pfam" id="PF01807">
    <property type="entry name" value="Zn_ribbon_DnaG"/>
    <property type="match status" value="1"/>
</dbReference>
<dbReference type="NCBIfam" id="TIGR01391">
    <property type="entry name" value="dnaG"/>
    <property type="match status" value="1"/>
</dbReference>
<comment type="catalytic activity">
    <reaction evidence="12">
        <text>ssDNA + n NTP = ssDNA/pppN(pN)n-1 hybrid + (n-1) diphosphate.</text>
        <dbReference type="EC" id="2.7.7.101"/>
    </reaction>
</comment>
<evidence type="ECO:0000256" key="5">
    <source>
        <dbReference type="ARBA" id="ARBA00022705"/>
    </source>
</evidence>
<dbReference type="EC" id="2.7.7.101" evidence="12"/>
<dbReference type="GO" id="GO:0008270">
    <property type="term" value="F:zinc ion binding"/>
    <property type="evidence" value="ECO:0007669"/>
    <property type="project" value="UniProtKB-UniRule"/>
</dbReference>
<dbReference type="SUPFAM" id="SSF56731">
    <property type="entry name" value="DNA primase core"/>
    <property type="match status" value="1"/>
</dbReference>
<reference evidence="16 17" key="1">
    <citation type="journal article" date="2008" name="BMC Microbiol.">
        <title>Complete genome sequence of Treponema pallidum ssp. pallidum strain SS14 determined with oligonucleotide arrays.</title>
        <authorList>
            <person name="Matejkova P."/>
            <person name="Strouhal M."/>
            <person name="Smajs D."/>
            <person name="Norris S.J."/>
            <person name="Palzkill T."/>
            <person name="Petrosino J.F."/>
            <person name="Sodergren E."/>
            <person name="Norton J.E."/>
            <person name="Singh J."/>
            <person name="Richmond T.A."/>
            <person name="Molla M.N."/>
            <person name="Albert T.J."/>
            <person name="Weinstock G.M."/>
        </authorList>
    </citation>
    <scope>NUCLEOTIDE SEQUENCE [LARGE SCALE GENOMIC DNA]</scope>
    <source>
        <strain evidence="16 17">SS14</strain>
    </source>
</reference>
<evidence type="ECO:0000256" key="7">
    <source>
        <dbReference type="ARBA" id="ARBA00022771"/>
    </source>
</evidence>
<dbReference type="SMART" id="SM00493">
    <property type="entry name" value="TOPRIM"/>
    <property type="match status" value="1"/>
</dbReference>
<keyword evidence="2 12" id="KW-0639">Primosome</keyword>
<dbReference type="RefSeq" id="WP_010881941.1">
    <property type="nucleotide sequence ID" value="NC_010741.1"/>
</dbReference>
<dbReference type="InterPro" id="IPR013264">
    <property type="entry name" value="DNAG_N"/>
</dbReference>
<dbReference type="PROSITE" id="PS50880">
    <property type="entry name" value="TOPRIM"/>
    <property type="match status" value="1"/>
</dbReference>
<dbReference type="AlphaFoldDB" id="A0A0H3BKP2"/>
<keyword evidence="4 12" id="KW-0548">Nucleotidyltransferase</keyword>
<dbReference type="InterPro" id="IPR050219">
    <property type="entry name" value="DnaG_primase"/>
</dbReference>
<evidence type="ECO:0000256" key="2">
    <source>
        <dbReference type="ARBA" id="ARBA00022515"/>
    </source>
</evidence>
<proteinExistence type="inferred from homology"/>
<evidence type="ECO:0000256" key="12">
    <source>
        <dbReference type="HAMAP-Rule" id="MF_00974"/>
    </source>
</evidence>
<dbReference type="InterPro" id="IPR006171">
    <property type="entry name" value="TOPRIM_dom"/>
</dbReference>
<dbReference type="PIRSF" id="PIRSF002811">
    <property type="entry name" value="DnaG"/>
    <property type="match status" value="1"/>
</dbReference>
<dbReference type="EMBL" id="CP000805">
    <property type="protein sequence ID" value="ACD70916.1"/>
    <property type="molecule type" value="Genomic_DNA"/>
</dbReference>
<dbReference type="InterPro" id="IPR006295">
    <property type="entry name" value="DNA_primase_DnaG"/>
</dbReference>
<dbReference type="Pfam" id="PF08275">
    <property type="entry name" value="DNAG_N"/>
    <property type="match status" value="1"/>
</dbReference>
<evidence type="ECO:0000256" key="4">
    <source>
        <dbReference type="ARBA" id="ARBA00022695"/>
    </source>
</evidence>
<dbReference type="GO" id="GO:0003677">
    <property type="term" value="F:DNA binding"/>
    <property type="evidence" value="ECO:0007669"/>
    <property type="project" value="UniProtKB-KW"/>
</dbReference>
<dbReference type="PANTHER" id="PTHR30313">
    <property type="entry name" value="DNA PRIMASE"/>
    <property type="match status" value="1"/>
</dbReference>
<keyword evidence="6 12" id="KW-0479">Metal-binding</keyword>
<sequence length="605" mass="67893">MARISAHVIDAIADRVDLVSLVGNYTHLERRGDDWWGRCPFHHERTPSFHVVPDKKMYYCFGCGVGGSTIKFFMEIEKIDFHEAAVRLAKRAGIEMSFEDGVHAPSAHASFTMQLCEVYQRIAETFHHVLMHTAQGARARAYLASRKVTDDSIRTFKLGYAPPDPVWLFQFLRHKGYSPEFLARSGLFAKKSERIAVFSDRIMYPIADRYGQVIAFGARALGTAPAKYLNTADMPQYKKGEHLFAFHCALSQMRKTRAAIICEGYMDVIAFHQAQLTYAVAPLGALLTKSQARLMRSFVDRIYMCFDADGAGRAATYKAILLCRSLGFEVRIVELNGGTDPAECACIEGEDALRKSVERSTTDAQYLIRCARHEHSHLGADDTSRAVSFLFPYLSVLDSAIQREQVMQDIAMAFGIRIQAVHADYLRYVSRTTQKGTTGNCVLSVQGTAIQVKEPATGVRTAQLRLVLAVVANPELFELLRESVCADDFEDPMAKELFIILEECYRADTRASPHVLSCCTTDELRKLVSEAIVCGEFSCNAPQIVRDGVALVRRNRLLKERESLVGRLRRFGDASSGEECGSMQELMMEKQRVDEELERLKGVRK</sequence>
<protein>
    <recommendedName>
        <fullName evidence="12 13">DNA primase</fullName>
        <ecNumber evidence="12">2.7.7.101</ecNumber>
    </recommendedName>
</protein>
<evidence type="ECO:0000256" key="9">
    <source>
        <dbReference type="ARBA" id="ARBA00022842"/>
    </source>
</evidence>
<feature type="domain" description="Toprim" evidence="15">
    <location>
        <begin position="257"/>
        <end position="338"/>
    </location>
</feature>
<evidence type="ECO:0000256" key="10">
    <source>
        <dbReference type="ARBA" id="ARBA00023125"/>
    </source>
</evidence>
<dbReference type="Pfam" id="PF13155">
    <property type="entry name" value="Toprim_2"/>
    <property type="match status" value="1"/>
</dbReference>
<dbReference type="PATRIC" id="fig|455434.6.peg.491"/>
<dbReference type="HAMAP" id="MF_00974">
    <property type="entry name" value="DNA_primase_DnaG"/>
    <property type="match status" value="1"/>
</dbReference>
<evidence type="ECO:0000256" key="13">
    <source>
        <dbReference type="PIRNR" id="PIRNR002811"/>
    </source>
</evidence>
<evidence type="ECO:0000256" key="6">
    <source>
        <dbReference type="ARBA" id="ARBA00022723"/>
    </source>
</evidence>
<comment type="cofactor">
    <cofactor evidence="12 13 14">
        <name>Zn(2+)</name>
        <dbReference type="ChEBI" id="CHEBI:29105"/>
    </cofactor>
    <text evidence="12 13 14">Binds 1 zinc ion per monomer.</text>
</comment>
<accession>A0A0H3BKP2</accession>
<dbReference type="InterPro" id="IPR002694">
    <property type="entry name" value="Znf_CHC2"/>
</dbReference>
<dbReference type="GO" id="GO:0006269">
    <property type="term" value="P:DNA replication, synthesis of primer"/>
    <property type="evidence" value="ECO:0007669"/>
    <property type="project" value="UniProtKB-UniRule"/>
</dbReference>
<evidence type="ECO:0000313" key="17">
    <source>
        <dbReference type="Proteomes" id="UP000001202"/>
    </source>
</evidence>
<keyword evidence="7 12" id="KW-0863">Zinc-finger</keyword>
<dbReference type="Gene3D" id="3.40.1360.10">
    <property type="match status" value="1"/>
</dbReference>
<evidence type="ECO:0000256" key="3">
    <source>
        <dbReference type="ARBA" id="ARBA00022679"/>
    </source>
</evidence>
<dbReference type="SMART" id="SM00400">
    <property type="entry name" value="ZnF_CHCC"/>
    <property type="match status" value="1"/>
</dbReference>
<evidence type="ECO:0000259" key="15">
    <source>
        <dbReference type="PROSITE" id="PS50880"/>
    </source>
</evidence>
<evidence type="ECO:0000313" key="16">
    <source>
        <dbReference type="EMBL" id="ACD70916.1"/>
    </source>
</evidence>
<dbReference type="SMR" id="A0A0H3BKP2"/>
<comment type="subunit">
    <text evidence="12">Monomer. Interacts with DnaB.</text>
</comment>
<comment type="similarity">
    <text evidence="12 13">Belongs to the DnaG primase family.</text>
</comment>
<comment type="function">
    <text evidence="12 13">RNA polymerase that catalyzes the synthesis of short RNA molecules used as primers for DNA polymerase during DNA replication.</text>
</comment>
<dbReference type="InterPro" id="IPR037068">
    <property type="entry name" value="DNA_primase_core_N_sf"/>
</dbReference>
<organism evidence="16 17">
    <name type="scientific">Treponema pallidum subsp. pallidum (strain SS14)</name>
    <dbReference type="NCBI Taxonomy" id="455434"/>
    <lineage>
        <taxon>Bacteria</taxon>
        <taxon>Pseudomonadati</taxon>
        <taxon>Spirochaetota</taxon>
        <taxon>Spirochaetia</taxon>
        <taxon>Spirochaetales</taxon>
        <taxon>Treponemataceae</taxon>
        <taxon>Treponema</taxon>
    </lineage>
</organism>
<dbReference type="GeneID" id="93876260"/>
<dbReference type="InterPro" id="IPR034151">
    <property type="entry name" value="TOPRIM_DnaG_bac"/>
</dbReference>
<keyword evidence="5 12" id="KW-0235">DNA replication</keyword>
<evidence type="ECO:0000256" key="11">
    <source>
        <dbReference type="ARBA" id="ARBA00023163"/>
    </source>
</evidence>
<gene>
    <name evidence="12 16" type="primary">dnaG</name>
    <name evidence="16" type="ordered locus">TPASS_0492</name>
</gene>
<keyword evidence="11 12" id="KW-0804">Transcription</keyword>
<name>A0A0H3BKP2_TREPS</name>
<dbReference type="GO" id="GO:0003899">
    <property type="term" value="F:DNA-directed RNA polymerase activity"/>
    <property type="evidence" value="ECO:0007669"/>
    <property type="project" value="UniProtKB-UniRule"/>
</dbReference>
<keyword evidence="10 12" id="KW-0238">DNA-binding</keyword>
<dbReference type="Gene3D" id="3.90.580.10">
    <property type="entry name" value="Zinc finger, CHC2-type domain"/>
    <property type="match status" value="1"/>
</dbReference>
<dbReference type="GO" id="GO:0000428">
    <property type="term" value="C:DNA-directed RNA polymerase complex"/>
    <property type="evidence" value="ECO:0007669"/>
    <property type="project" value="UniProtKB-KW"/>
</dbReference>
<comment type="domain">
    <text evidence="12">Contains an N-terminal zinc-binding domain, a central core domain that contains the primase activity, and a C-terminal DnaB-binding domain.</text>
</comment>
<dbReference type="InterPro" id="IPR036977">
    <property type="entry name" value="DNA_primase_Znf_CHC2"/>
</dbReference>
<keyword evidence="1 12" id="KW-0240">DNA-directed RNA polymerase</keyword>
<dbReference type="KEGG" id="tpp:TPASS_0492"/>
<evidence type="ECO:0000256" key="8">
    <source>
        <dbReference type="ARBA" id="ARBA00022833"/>
    </source>
</evidence>
<evidence type="ECO:0000256" key="1">
    <source>
        <dbReference type="ARBA" id="ARBA00022478"/>
    </source>
</evidence>
<dbReference type="SUPFAM" id="SSF57783">
    <property type="entry name" value="Zinc beta-ribbon"/>
    <property type="match status" value="1"/>
</dbReference>
<dbReference type="InterPro" id="IPR030846">
    <property type="entry name" value="DnaG_bac"/>
</dbReference>
<dbReference type="CDD" id="cd03364">
    <property type="entry name" value="TOPRIM_DnaG_primases"/>
    <property type="match status" value="1"/>
</dbReference>
<keyword evidence="9" id="KW-0460">Magnesium</keyword>
<dbReference type="PANTHER" id="PTHR30313:SF2">
    <property type="entry name" value="DNA PRIMASE"/>
    <property type="match status" value="1"/>
</dbReference>
<dbReference type="GO" id="GO:0005737">
    <property type="term" value="C:cytoplasm"/>
    <property type="evidence" value="ECO:0007669"/>
    <property type="project" value="TreeGrafter"/>
</dbReference>
<keyword evidence="3 12" id="KW-0808">Transferase</keyword>
<keyword evidence="8 12" id="KW-0862">Zinc</keyword>
<dbReference type="GO" id="GO:1990077">
    <property type="term" value="C:primosome complex"/>
    <property type="evidence" value="ECO:0007669"/>
    <property type="project" value="UniProtKB-KW"/>
</dbReference>
<dbReference type="Gene3D" id="3.90.980.10">
    <property type="entry name" value="DNA primase, catalytic core, N-terminal domain"/>
    <property type="match status" value="1"/>
</dbReference>
<dbReference type="FunFam" id="3.90.580.10:FF:000001">
    <property type="entry name" value="DNA primase"/>
    <property type="match status" value="1"/>
</dbReference>
<feature type="zinc finger region" description="CHC2-type" evidence="12 14">
    <location>
        <begin position="39"/>
        <end position="63"/>
    </location>
</feature>